<name>A0A4U0WCT7_9PEZI</name>
<keyword evidence="3" id="KW-1185">Reference proteome</keyword>
<dbReference type="Proteomes" id="UP000309340">
    <property type="component" value="Unassembled WGS sequence"/>
</dbReference>
<comment type="caution">
    <text evidence="2">The sequence shown here is derived from an EMBL/GenBank/DDBJ whole genome shotgun (WGS) entry which is preliminary data.</text>
</comment>
<organism evidence="2 3">
    <name type="scientific">Friedmanniomyces simplex</name>
    <dbReference type="NCBI Taxonomy" id="329884"/>
    <lineage>
        <taxon>Eukaryota</taxon>
        <taxon>Fungi</taxon>
        <taxon>Dikarya</taxon>
        <taxon>Ascomycota</taxon>
        <taxon>Pezizomycotina</taxon>
        <taxon>Dothideomycetes</taxon>
        <taxon>Dothideomycetidae</taxon>
        <taxon>Mycosphaerellales</taxon>
        <taxon>Teratosphaeriaceae</taxon>
        <taxon>Friedmanniomyces</taxon>
    </lineage>
</organism>
<protein>
    <submittedName>
        <fullName evidence="2">Uncharacterized protein</fullName>
    </submittedName>
</protein>
<sequence>MTPHTNHFDAARPTNNTVAHAAESGQRPARKIGNRRQKERRRPKRKEQNVTPATNAPMTNRPTSRLPRPTTTTSTTTTKQAEDQHVREVEHELDSYMAVRDATRLGHDRKGRRGLEHGDETPPPAPTTTQEGIDVKDFVDEAKCAWRDRVKSVLRPPDAEHLLNTFSSALPSPKPRLNKLPFPTLEEVKAAIPTTGIEIHDLFQTFELHQIDGREDEFDALPFRASHFDHMAGRLFPGALPTAAEAQPVIPEQGVRAPGDVVDKVQPAISDHGTSATDPASALRHEALGPPEELMTEELQTAIPDQGIDPKDLVPWLGPRYSGHIVRVSALTGEVAMVSRATGLAVRRRADDEFGGGVVGPIAAAWRQEPGTSAWSLVEEVAMSAPVSGTVVVAPAEAGSAEITSARKSRSAQHADRTDVGGDDASPAGIEMIDGRVNGSSADSLHRGEVSGEGKATERAPISVVGDNNSDAQATEAAKNAGSSPGVGDTSSFVSTTPAPKARAGERPSPGWRVGKDPWLSPGPEGDGEKDVTASMLVRASTAVFDGRVEEEMEKGKEDEGGPVRHDDQRVAAGHEGCTTEHADEVDEGCGVTAPDREASVVAPDEQQCTAADEQTPSPPQVDRRRSDEVTTPHEQEPATTSDRQTSARDKPIPSGTQVEKPSAPDQIDEATALPDLPPLARGEQSRLEQKITDGALHSPQREPAEDHAQEDG</sequence>
<evidence type="ECO:0000256" key="1">
    <source>
        <dbReference type="SAM" id="MobiDB-lite"/>
    </source>
</evidence>
<accession>A0A4U0WCT7</accession>
<feature type="region of interest" description="Disordered" evidence="1">
    <location>
        <begin position="401"/>
        <end position="532"/>
    </location>
</feature>
<feature type="region of interest" description="Disordered" evidence="1">
    <location>
        <begin position="544"/>
        <end position="713"/>
    </location>
</feature>
<evidence type="ECO:0000313" key="2">
    <source>
        <dbReference type="EMBL" id="TKA59766.1"/>
    </source>
</evidence>
<proteinExistence type="predicted"/>
<feature type="compositionally biased region" description="Basic and acidic residues" evidence="1">
    <location>
        <begin position="1"/>
        <end position="10"/>
    </location>
</feature>
<feature type="compositionally biased region" description="Basic and acidic residues" evidence="1">
    <location>
        <begin position="547"/>
        <end position="570"/>
    </location>
</feature>
<feature type="compositionally biased region" description="Polar residues" evidence="1">
    <location>
        <begin position="489"/>
        <end position="498"/>
    </location>
</feature>
<feature type="region of interest" description="Disordered" evidence="1">
    <location>
        <begin position="1"/>
        <end position="88"/>
    </location>
</feature>
<feature type="compositionally biased region" description="Polar residues" evidence="1">
    <location>
        <begin position="607"/>
        <end position="616"/>
    </location>
</feature>
<feature type="compositionally biased region" description="Basic and acidic residues" evidence="1">
    <location>
        <begin position="700"/>
        <end position="713"/>
    </location>
</feature>
<evidence type="ECO:0000313" key="3">
    <source>
        <dbReference type="Proteomes" id="UP000309340"/>
    </source>
</evidence>
<dbReference type="OrthoDB" id="3883036at2759"/>
<feature type="compositionally biased region" description="Polar residues" evidence="1">
    <location>
        <begin position="49"/>
        <end position="58"/>
    </location>
</feature>
<feature type="compositionally biased region" description="Basic residues" evidence="1">
    <location>
        <begin position="28"/>
        <end position="45"/>
    </location>
</feature>
<dbReference type="AlphaFoldDB" id="A0A4U0WCT7"/>
<gene>
    <name evidence="2" type="ORF">B0A55_11776</name>
</gene>
<dbReference type="EMBL" id="NAJQ01001389">
    <property type="protein sequence ID" value="TKA59766.1"/>
    <property type="molecule type" value="Genomic_DNA"/>
</dbReference>
<feature type="compositionally biased region" description="Basic and acidic residues" evidence="1">
    <location>
        <begin position="444"/>
        <end position="458"/>
    </location>
</feature>
<feature type="compositionally biased region" description="Basic and acidic residues" evidence="1">
    <location>
        <begin position="622"/>
        <end position="637"/>
    </location>
</feature>
<feature type="compositionally biased region" description="Low complexity" evidence="1">
    <location>
        <begin position="59"/>
        <end position="78"/>
    </location>
</feature>
<feature type="region of interest" description="Disordered" evidence="1">
    <location>
        <begin position="104"/>
        <end position="131"/>
    </location>
</feature>
<reference evidence="2 3" key="1">
    <citation type="submission" date="2017-03" db="EMBL/GenBank/DDBJ databases">
        <title>Genomes of endolithic fungi from Antarctica.</title>
        <authorList>
            <person name="Coleine C."/>
            <person name="Masonjones S."/>
            <person name="Stajich J.E."/>
        </authorList>
    </citation>
    <scope>NUCLEOTIDE SEQUENCE [LARGE SCALE GENOMIC DNA]</scope>
    <source>
        <strain evidence="2 3">CCFEE 5184</strain>
    </source>
</reference>
<feature type="non-terminal residue" evidence="2">
    <location>
        <position position="713"/>
    </location>
</feature>
<feature type="compositionally biased region" description="Basic and acidic residues" evidence="1">
    <location>
        <begin position="104"/>
        <end position="120"/>
    </location>
</feature>